<evidence type="ECO:0000313" key="1">
    <source>
        <dbReference type="EMBL" id="CAB4161911.1"/>
    </source>
</evidence>
<accession>A0A6J5NXA4</accession>
<evidence type="ECO:0008006" key="2">
    <source>
        <dbReference type="Google" id="ProtNLM"/>
    </source>
</evidence>
<reference evidence="1" key="1">
    <citation type="submission" date="2020-04" db="EMBL/GenBank/DDBJ databases">
        <authorList>
            <person name="Chiriac C."/>
            <person name="Salcher M."/>
            <person name="Ghai R."/>
            <person name="Kavagutti S V."/>
        </authorList>
    </citation>
    <scope>NUCLEOTIDE SEQUENCE</scope>
</reference>
<dbReference type="EMBL" id="LR796726">
    <property type="protein sequence ID" value="CAB4161911.1"/>
    <property type="molecule type" value="Genomic_DNA"/>
</dbReference>
<sequence length="216" mass="22950">MAADYVTVAELRANLGIGTLYSDATIEEICQTSQDLINQYLWFNTAPVVGTALQDNVATLMLANPNAFAATQSIVVSGCGATFNGTHTITGTIPPTSGTTSLIPVFMYNYGQVNYPNGYSFVQYAKTAANQTFHKVLPYGVATGPDHKTQSYATTPAIREAAMIVAVDVFQARQVSQTGGVGMDGVSASPYRMGYQLINRVRGLIQPYSSPASLVG</sequence>
<name>A0A6J5NXA4_9CAUD</name>
<organism evidence="1">
    <name type="scientific">uncultured Caudovirales phage</name>
    <dbReference type="NCBI Taxonomy" id="2100421"/>
    <lineage>
        <taxon>Viruses</taxon>
        <taxon>Duplodnaviria</taxon>
        <taxon>Heunggongvirae</taxon>
        <taxon>Uroviricota</taxon>
        <taxon>Caudoviricetes</taxon>
        <taxon>Peduoviridae</taxon>
        <taxon>Maltschvirus</taxon>
        <taxon>Maltschvirus maltsch</taxon>
    </lineage>
</organism>
<proteinExistence type="predicted"/>
<gene>
    <name evidence="1" type="ORF">UFOVP789_8</name>
</gene>
<protein>
    <recommendedName>
        <fullName evidence="2">Gp6 domain containing protein</fullName>
    </recommendedName>
</protein>